<evidence type="ECO:0000256" key="6">
    <source>
        <dbReference type="ARBA" id="ARBA00022500"/>
    </source>
</evidence>
<dbReference type="InterPro" id="IPR028976">
    <property type="entry name" value="CheC-like_sf"/>
</dbReference>
<dbReference type="InterPro" id="IPR001689">
    <property type="entry name" value="Flag_FliM"/>
</dbReference>
<dbReference type="EMBL" id="CP051461">
    <property type="protein sequence ID" value="QJC55154.1"/>
    <property type="molecule type" value="Genomic_DNA"/>
</dbReference>
<dbReference type="PRINTS" id="PR00955">
    <property type="entry name" value="FLGMOTORFLIM"/>
</dbReference>
<dbReference type="AlphaFoldDB" id="A0A6H2H6C8"/>
<evidence type="ECO:0000256" key="7">
    <source>
        <dbReference type="ARBA" id="ARBA00022519"/>
    </source>
</evidence>
<dbReference type="Gene3D" id="3.40.1550.10">
    <property type="entry name" value="CheC-like"/>
    <property type="match status" value="1"/>
</dbReference>
<keyword evidence="7" id="KW-0997">Cell inner membrane</keyword>
<evidence type="ECO:0000256" key="9">
    <source>
        <dbReference type="ARBA" id="ARBA00023136"/>
    </source>
</evidence>
<keyword evidence="6" id="KW-0145">Chemotaxis</keyword>
<dbReference type="GO" id="GO:0009425">
    <property type="term" value="C:bacterial-type flagellum basal body"/>
    <property type="evidence" value="ECO:0007669"/>
    <property type="project" value="UniProtKB-SubCell"/>
</dbReference>
<evidence type="ECO:0000256" key="5">
    <source>
        <dbReference type="ARBA" id="ARBA00022475"/>
    </source>
</evidence>
<name>A0A6H2H6C8_9BURK</name>
<dbReference type="InterPro" id="IPR001543">
    <property type="entry name" value="FliN-like_C"/>
</dbReference>
<evidence type="ECO:0000256" key="10">
    <source>
        <dbReference type="ARBA" id="ARBA00023143"/>
    </source>
</evidence>
<organism evidence="14 15">
    <name type="scientific">Polaromonas vacuolata</name>
    <dbReference type="NCBI Taxonomy" id="37448"/>
    <lineage>
        <taxon>Bacteria</taxon>
        <taxon>Pseudomonadati</taxon>
        <taxon>Pseudomonadota</taxon>
        <taxon>Betaproteobacteria</taxon>
        <taxon>Burkholderiales</taxon>
        <taxon>Comamonadaceae</taxon>
        <taxon>Polaromonas</taxon>
    </lineage>
</organism>
<dbReference type="Pfam" id="PF01052">
    <property type="entry name" value="FliMN_C"/>
    <property type="match status" value="1"/>
</dbReference>
<keyword evidence="14" id="KW-0282">Flagellum</keyword>
<dbReference type="PANTHER" id="PTHR30034:SF3">
    <property type="entry name" value="FLAGELLAR MOTOR SWITCH PROTEIN FLIM"/>
    <property type="match status" value="1"/>
</dbReference>
<comment type="similarity">
    <text evidence="3">Belongs to the FliM family.</text>
</comment>
<accession>A0A6H2H6C8</accession>
<gene>
    <name evidence="14" type="primary">fliM</name>
    <name evidence="14" type="ORF">HC248_00417</name>
</gene>
<dbReference type="RefSeq" id="WP_168921064.1">
    <property type="nucleotide sequence ID" value="NZ_CP051461.1"/>
</dbReference>
<dbReference type="Proteomes" id="UP000502041">
    <property type="component" value="Chromosome"/>
</dbReference>
<keyword evidence="10" id="KW-0975">Bacterial flagellum</keyword>
<dbReference type="SUPFAM" id="SSF101801">
    <property type="entry name" value="Surface presentation of antigens (SPOA)"/>
    <property type="match status" value="1"/>
</dbReference>
<evidence type="ECO:0000256" key="2">
    <source>
        <dbReference type="ARBA" id="ARBA00004417"/>
    </source>
</evidence>
<keyword evidence="9" id="KW-0472">Membrane</keyword>
<comment type="subcellular location">
    <subcellularLocation>
        <location evidence="1">Bacterial flagellum basal body</location>
    </subcellularLocation>
    <subcellularLocation>
        <location evidence="2">Cell inner membrane</location>
        <topology evidence="2">Peripheral membrane protein</topology>
    </subcellularLocation>
</comment>
<dbReference type="Pfam" id="PF02154">
    <property type="entry name" value="FliM"/>
    <property type="match status" value="1"/>
</dbReference>
<dbReference type="KEGG" id="pvac:HC248_00417"/>
<sequence length="336" mass="37779">MAYDQQLSQDEVDALLKGVTGDTDAAPSKKPEAISSNELPAYNLGTDERIVRGRMLTLEVINERFARQLRSSLLTFMRRSPDISVGSIQIQKYGEFIRHLPVPANINLMHMLPLSGTALFVFDPKLVFLVVDNLFGSDGRYHVRIEGRDFTPTEQRIIKRLLNVTLESYGSAWQPVYPLEFEYIRSEMHAKLANIVSPNEVVISTTFQIEFGPIGGALTVCIPYSMIEPVRDLLSNPLQDEVAIDKRWVKQLQQQVQSADVELRADFLTLESSIGQLLKLQVGDVLPITIPQSILARVNGVPVMECSYGTSNKHYALRVKKMISHSDTDLSRGEYE</sequence>
<evidence type="ECO:0000313" key="15">
    <source>
        <dbReference type="Proteomes" id="UP000502041"/>
    </source>
</evidence>
<evidence type="ECO:0000313" key="14">
    <source>
        <dbReference type="EMBL" id="QJC55154.1"/>
    </source>
</evidence>
<evidence type="ECO:0000256" key="1">
    <source>
        <dbReference type="ARBA" id="ARBA00004117"/>
    </source>
</evidence>
<dbReference type="NCBIfam" id="TIGR01397">
    <property type="entry name" value="fliM_switch"/>
    <property type="match status" value="1"/>
</dbReference>
<keyword evidence="8" id="KW-0283">Flagellar rotation</keyword>
<evidence type="ECO:0000256" key="11">
    <source>
        <dbReference type="ARBA" id="ARBA00025044"/>
    </source>
</evidence>
<comment type="function">
    <text evidence="11">FliM is one of three proteins (FliG, FliN, FliM) that forms the rotor-mounted switch complex (C ring), located at the base of the basal body. This complex interacts with the CheY and CheZ chemotaxis proteins, in addition to contacting components of the motor that determine the direction of flagellar rotation.</text>
</comment>
<keyword evidence="14" id="KW-0966">Cell projection</keyword>
<feature type="domain" description="Flagellar motor switch protein FliN-like C-terminal" evidence="13">
    <location>
        <begin position="254"/>
        <end position="323"/>
    </location>
</feature>
<dbReference type="GO" id="GO:0071978">
    <property type="term" value="P:bacterial-type flagellum-dependent swarming motility"/>
    <property type="evidence" value="ECO:0007669"/>
    <property type="project" value="TreeGrafter"/>
</dbReference>
<keyword evidence="5" id="KW-1003">Cell membrane</keyword>
<keyword evidence="14" id="KW-0969">Cilium</keyword>
<dbReference type="GO" id="GO:0005886">
    <property type="term" value="C:plasma membrane"/>
    <property type="evidence" value="ECO:0007669"/>
    <property type="project" value="UniProtKB-SubCell"/>
</dbReference>
<dbReference type="InterPro" id="IPR036429">
    <property type="entry name" value="SpoA-like_sf"/>
</dbReference>
<proteinExistence type="inferred from homology"/>
<dbReference type="CDD" id="cd17908">
    <property type="entry name" value="FliM"/>
    <property type="match status" value="1"/>
</dbReference>
<evidence type="ECO:0000256" key="4">
    <source>
        <dbReference type="ARBA" id="ARBA00021898"/>
    </source>
</evidence>
<evidence type="ECO:0000256" key="3">
    <source>
        <dbReference type="ARBA" id="ARBA00011049"/>
    </source>
</evidence>
<dbReference type="GO" id="GO:0003774">
    <property type="term" value="F:cytoskeletal motor activity"/>
    <property type="evidence" value="ECO:0007669"/>
    <property type="project" value="InterPro"/>
</dbReference>
<dbReference type="PIRSF" id="PIRSF002888">
    <property type="entry name" value="FliM"/>
    <property type="match status" value="1"/>
</dbReference>
<dbReference type="Gene3D" id="2.30.330.10">
    <property type="entry name" value="SpoA-like"/>
    <property type="match status" value="1"/>
</dbReference>
<evidence type="ECO:0000256" key="8">
    <source>
        <dbReference type="ARBA" id="ARBA00022779"/>
    </source>
</evidence>
<reference evidence="14 15" key="1">
    <citation type="submission" date="2020-04" db="EMBL/GenBank/DDBJ databases">
        <title>Complete genome of a Psychrophilic, Marine, Gas Vacuolate Bacterium Polaromonas vacuolata KCTC 22033T.</title>
        <authorList>
            <person name="Hwang K."/>
            <person name="Kim K.M."/>
        </authorList>
    </citation>
    <scope>NUCLEOTIDE SEQUENCE [LARGE SCALE GENOMIC DNA]</scope>
    <source>
        <strain evidence="14 15">KCTC 22033</strain>
    </source>
</reference>
<dbReference type="PANTHER" id="PTHR30034">
    <property type="entry name" value="FLAGELLAR MOTOR SWITCH PROTEIN FLIM"/>
    <property type="match status" value="1"/>
</dbReference>
<protein>
    <recommendedName>
        <fullName evidence="4 12">Flagellar motor switch protein FliM</fullName>
    </recommendedName>
</protein>
<dbReference type="SUPFAM" id="SSF103039">
    <property type="entry name" value="CheC-like"/>
    <property type="match status" value="1"/>
</dbReference>
<evidence type="ECO:0000256" key="12">
    <source>
        <dbReference type="NCBIfam" id="TIGR01397"/>
    </source>
</evidence>
<dbReference type="GO" id="GO:0050918">
    <property type="term" value="P:positive chemotaxis"/>
    <property type="evidence" value="ECO:0007669"/>
    <property type="project" value="TreeGrafter"/>
</dbReference>
<evidence type="ECO:0000259" key="13">
    <source>
        <dbReference type="Pfam" id="PF01052"/>
    </source>
</evidence>
<keyword evidence="15" id="KW-1185">Reference proteome</keyword>